<feature type="transmembrane region" description="Helical" evidence="1">
    <location>
        <begin position="156"/>
        <end position="175"/>
    </location>
</feature>
<keyword evidence="3" id="KW-1185">Reference proteome</keyword>
<accession>A0A543DRA9</accession>
<evidence type="ECO:0000256" key="1">
    <source>
        <dbReference type="SAM" id="Phobius"/>
    </source>
</evidence>
<organism evidence="2 3">
    <name type="scientific">Pseudonocardia kunmingensis</name>
    <dbReference type="NCBI Taxonomy" id="630975"/>
    <lineage>
        <taxon>Bacteria</taxon>
        <taxon>Bacillati</taxon>
        <taxon>Actinomycetota</taxon>
        <taxon>Actinomycetes</taxon>
        <taxon>Pseudonocardiales</taxon>
        <taxon>Pseudonocardiaceae</taxon>
        <taxon>Pseudonocardia</taxon>
    </lineage>
</organism>
<proteinExistence type="predicted"/>
<evidence type="ECO:0000313" key="2">
    <source>
        <dbReference type="EMBL" id="TQM11858.1"/>
    </source>
</evidence>
<feature type="transmembrane region" description="Helical" evidence="1">
    <location>
        <begin position="6"/>
        <end position="28"/>
    </location>
</feature>
<feature type="transmembrane region" description="Helical" evidence="1">
    <location>
        <begin position="68"/>
        <end position="88"/>
    </location>
</feature>
<evidence type="ECO:0000313" key="3">
    <source>
        <dbReference type="Proteomes" id="UP000315677"/>
    </source>
</evidence>
<protein>
    <submittedName>
        <fullName evidence="2">Uncharacterized protein DUF5134</fullName>
    </submittedName>
</protein>
<reference evidence="2 3" key="1">
    <citation type="submission" date="2019-06" db="EMBL/GenBank/DDBJ databases">
        <title>Sequencing the genomes of 1000 actinobacteria strains.</title>
        <authorList>
            <person name="Klenk H.-P."/>
        </authorList>
    </citation>
    <scope>NUCLEOTIDE SEQUENCE [LARGE SCALE GENOMIC DNA]</scope>
    <source>
        <strain evidence="2 3">DSM 45301</strain>
    </source>
</reference>
<dbReference type="Proteomes" id="UP000315677">
    <property type="component" value="Unassembled WGS sequence"/>
</dbReference>
<keyword evidence="1" id="KW-1133">Transmembrane helix</keyword>
<comment type="caution">
    <text evidence="2">The sequence shown here is derived from an EMBL/GenBank/DDBJ whole genome shotgun (WGS) entry which is preliminary data.</text>
</comment>
<dbReference type="Pfam" id="PF17197">
    <property type="entry name" value="DUF5134"/>
    <property type="match status" value="1"/>
</dbReference>
<keyword evidence="1" id="KW-0812">Transmembrane</keyword>
<keyword evidence="1" id="KW-0472">Membrane</keyword>
<dbReference type="InterPro" id="IPR033458">
    <property type="entry name" value="DUF5134"/>
</dbReference>
<name>A0A543DRA9_9PSEU</name>
<dbReference type="RefSeq" id="WP_170231454.1">
    <property type="nucleotide sequence ID" value="NZ_VFPA01000002.1"/>
</dbReference>
<gene>
    <name evidence="2" type="ORF">FB558_4431</name>
</gene>
<dbReference type="EMBL" id="VFPA01000002">
    <property type="protein sequence ID" value="TQM11858.1"/>
    <property type="molecule type" value="Genomic_DNA"/>
</dbReference>
<dbReference type="AlphaFoldDB" id="A0A543DRA9"/>
<feature type="transmembrane region" description="Helical" evidence="1">
    <location>
        <begin position="100"/>
        <end position="119"/>
    </location>
</feature>
<sequence>MFASTALSLAFTVVFVLTAGYSLVRMALLTAGTAPGGDRLAELSHLLMSLAMVGMATGWTGGPASAGGVLQLALFGLLTVWFLGRLAVPAPGHARIGDAYHLVMVAAMVWMVAAMPQLMGMTGAPAAGGGAHAHHHGGGTAEALAPHTVAVATPPWVLAVNGVFVALLAAAAVLWGRRAVRPGTAIGIAAGGGGAVVATRADPGLARLTGPRADACCHLLMSIGMGAMLLAM</sequence>